<dbReference type="Pfam" id="PF07859">
    <property type="entry name" value="Abhydrolase_3"/>
    <property type="match status" value="1"/>
</dbReference>
<proteinExistence type="predicted"/>
<dbReference type="RefSeq" id="WP_128221351.1">
    <property type="nucleotide sequence ID" value="NZ_CP034929.1"/>
</dbReference>
<evidence type="ECO:0000313" key="4">
    <source>
        <dbReference type="Proteomes" id="UP001596098"/>
    </source>
</evidence>
<dbReference type="GO" id="GO:0016787">
    <property type="term" value="F:hydrolase activity"/>
    <property type="evidence" value="ECO:0007669"/>
    <property type="project" value="UniProtKB-KW"/>
</dbReference>
<dbReference type="SUPFAM" id="SSF53474">
    <property type="entry name" value="alpha/beta-Hydrolases"/>
    <property type="match status" value="1"/>
</dbReference>
<evidence type="ECO:0000259" key="2">
    <source>
        <dbReference type="Pfam" id="PF07859"/>
    </source>
</evidence>
<sequence length="303" mass="32618">MVLTPQSRRAVALTSSGPKVTEDGYSIDAERARDRALALASAREDVAHVHDHTAVVEGCEPVTVRYYASTDSPAGLVVHLHGGGFVFNDVEIHDSSARRFANRSGLAVLSVEYRRPPEHRFPAAPDDVSTVVGWLQAGGVAELGLPDDVPLFAHGDSAGANLALVAALRHPGTFAAIALIYPFLDPAADAPSWYEESEGFDRAEALWYWEQYAATDADRSHPDMAPLLSDALATLPPTLVVTCEHDPCRDDGERLAVLLGEAGVLVTATRYLGLVHGFWRHPKAFDQAEPLMAQAGAFLRLHA</sequence>
<name>A0ABW1QYS8_9ACTN</name>
<dbReference type="Gene3D" id="3.40.50.1820">
    <property type="entry name" value="alpha/beta hydrolase"/>
    <property type="match status" value="1"/>
</dbReference>
<keyword evidence="4" id="KW-1185">Reference proteome</keyword>
<gene>
    <name evidence="3" type="ORF">ACFPWU_07670</name>
</gene>
<comment type="caution">
    <text evidence="3">The sequence shown here is derived from an EMBL/GenBank/DDBJ whole genome shotgun (WGS) entry which is preliminary data.</text>
</comment>
<organism evidence="3 4">
    <name type="scientific">Nocardioides yefusunii</name>
    <dbReference type="NCBI Taxonomy" id="2500546"/>
    <lineage>
        <taxon>Bacteria</taxon>
        <taxon>Bacillati</taxon>
        <taxon>Actinomycetota</taxon>
        <taxon>Actinomycetes</taxon>
        <taxon>Propionibacteriales</taxon>
        <taxon>Nocardioidaceae</taxon>
        <taxon>Nocardioides</taxon>
    </lineage>
</organism>
<protein>
    <submittedName>
        <fullName evidence="3">Alpha/beta hydrolase</fullName>
    </submittedName>
</protein>
<accession>A0ABW1QYS8</accession>
<dbReference type="Proteomes" id="UP001596098">
    <property type="component" value="Unassembled WGS sequence"/>
</dbReference>
<dbReference type="PANTHER" id="PTHR48081">
    <property type="entry name" value="AB HYDROLASE SUPERFAMILY PROTEIN C4A8.06C"/>
    <property type="match status" value="1"/>
</dbReference>
<dbReference type="PANTHER" id="PTHR48081:SF8">
    <property type="entry name" value="ALPHA_BETA HYDROLASE FOLD-3 DOMAIN-CONTAINING PROTEIN-RELATED"/>
    <property type="match status" value="1"/>
</dbReference>
<dbReference type="InterPro" id="IPR029058">
    <property type="entry name" value="AB_hydrolase_fold"/>
</dbReference>
<dbReference type="EMBL" id="JBHSQI010000003">
    <property type="protein sequence ID" value="MFC6153541.1"/>
    <property type="molecule type" value="Genomic_DNA"/>
</dbReference>
<evidence type="ECO:0000256" key="1">
    <source>
        <dbReference type="ARBA" id="ARBA00022801"/>
    </source>
</evidence>
<dbReference type="InterPro" id="IPR050300">
    <property type="entry name" value="GDXG_lipolytic_enzyme"/>
</dbReference>
<feature type="domain" description="Alpha/beta hydrolase fold-3" evidence="2">
    <location>
        <begin position="77"/>
        <end position="279"/>
    </location>
</feature>
<reference evidence="4" key="1">
    <citation type="journal article" date="2019" name="Int. J. Syst. Evol. Microbiol.">
        <title>The Global Catalogue of Microorganisms (GCM) 10K type strain sequencing project: providing services to taxonomists for standard genome sequencing and annotation.</title>
        <authorList>
            <consortium name="The Broad Institute Genomics Platform"/>
            <consortium name="The Broad Institute Genome Sequencing Center for Infectious Disease"/>
            <person name="Wu L."/>
            <person name="Ma J."/>
        </authorList>
    </citation>
    <scope>NUCLEOTIDE SEQUENCE [LARGE SCALE GENOMIC DNA]</scope>
    <source>
        <strain evidence="4">DFY28</strain>
    </source>
</reference>
<dbReference type="InterPro" id="IPR013094">
    <property type="entry name" value="AB_hydrolase_3"/>
</dbReference>
<evidence type="ECO:0000313" key="3">
    <source>
        <dbReference type="EMBL" id="MFC6153541.1"/>
    </source>
</evidence>
<keyword evidence="1 3" id="KW-0378">Hydrolase</keyword>